<dbReference type="GO" id="GO:0016020">
    <property type="term" value="C:membrane"/>
    <property type="evidence" value="ECO:0007669"/>
    <property type="project" value="InterPro"/>
</dbReference>
<dbReference type="GO" id="GO:0000030">
    <property type="term" value="F:mannosyltransferase activity"/>
    <property type="evidence" value="ECO:0007669"/>
    <property type="project" value="InterPro"/>
</dbReference>
<reference evidence="9 10" key="1">
    <citation type="submission" date="2020-02" db="EMBL/GenBank/DDBJ databases">
        <authorList>
            <person name="Hogendoorn C."/>
        </authorList>
    </citation>
    <scope>NUCLEOTIDE SEQUENCE [LARGE SCALE GENOMIC DNA]</scope>
    <source>
        <strain evidence="9">METHB21</strain>
    </source>
</reference>
<sequence length="666" mass="74985">MKPHEFFLSMNTIYKLKNISASEILIVLLAIFCFSYSLYVAINYATQIPLDLHSFRQTQTALTAYWLVKNGFSFAYETPVAGPPWSIPFEFPLYQYIVALASQITKYSLNATGRVVSFLFLALCLIPARSITKNLNLSQWVFYIFAALLFSSPLYLYWGRTFMIETAAVFFSIAAIKYFIDIVQAKNTLKNSFLFLGFISLSILQKATTGLPVLALLSFAYVLLNIKDAESLKAFLLSKKIMLALVYFGIPLLIGIAWTLYTDQIKSLNDLGIELTSSALTTWNWGSMSQRLSTSLYSEVIGKRLFERNLSGALGIAILMIALFSHAKKSVKSIIAISILMGLLPLFLFTNLHIVHTYYQTGNLIFIIYAVSVAIGHILMSYFEKKIILFILAAIMVASNYFWFSKDYLAIIKTEFNKANSRDYAVSEILKREIPEEKYFVAFGNRWSSSFAYLAERKSFTVPESFKQYEKISLNPEYFIKETQLGGIVVCLTGVAPNLLDTLIQNLDSLIQWSSNNRHWKIGQTHGCFLAFPEAVALNPSLKLSSTKCEGSIDVAGESQAGKRNYLNIAGWTTISGKQGILSEKVYVTLTKNSEPVFFETVQVNRPDVNTHFGRPNLDYSGFSRIINTNSLAGEYVVGVARLNQGFLEQCQFQKKVSLNNKGFNE</sequence>
<dbReference type="AlphaFoldDB" id="A0A8S0XSJ0"/>
<feature type="transmembrane region" description="Helical" evidence="7">
    <location>
        <begin position="111"/>
        <end position="128"/>
    </location>
</feature>
<evidence type="ECO:0000256" key="1">
    <source>
        <dbReference type="ARBA" id="ARBA00004127"/>
    </source>
</evidence>
<feature type="transmembrane region" description="Helical" evidence="7">
    <location>
        <begin position="241"/>
        <end position="261"/>
    </location>
</feature>
<feature type="transmembrane region" description="Helical" evidence="7">
    <location>
        <begin position="162"/>
        <end position="180"/>
    </location>
</feature>
<evidence type="ECO:0000256" key="2">
    <source>
        <dbReference type="ARBA" id="ARBA00022676"/>
    </source>
</evidence>
<evidence type="ECO:0000256" key="4">
    <source>
        <dbReference type="ARBA" id="ARBA00022692"/>
    </source>
</evidence>
<evidence type="ECO:0000256" key="3">
    <source>
        <dbReference type="ARBA" id="ARBA00022679"/>
    </source>
</evidence>
<evidence type="ECO:0000256" key="6">
    <source>
        <dbReference type="ARBA" id="ARBA00023136"/>
    </source>
</evidence>
<feature type="transmembrane region" description="Helical" evidence="7">
    <location>
        <begin position="310"/>
        <end position="327"/>
    </location>
</feature>
<feature type="transmembrane region" description="Helical" evidence="7">
    <location>
        <begin position="333"/>
        <end position="352"/>
    </location>
</feature>
<comment type="subcellular location">
    <subcellularLocation>
        <location evidence="1">Endomembrane system</location>
        <topology evidence="1">Multi-pass membrane protein</topology>
    </subcellularLocation>
</comment>
<evidence type="ECO:0000313" key="10">
    <source>
        <dbReference type="Proteomes" id="UP000494216"/>
    </source>
</evidence>
<dbReference type="InterPro" id="IPR003342">
    <property type="entry name" value="ArnT-like_N"/>
</dbReference>
<gene>
    <name evidence="9" type="ORF">METHB2_30006</name>
</gene>
<dbReference type="GO" id="GO:0012505">
    <property type="term" value="C:endomembrane system"/>
    <property type="evidence" value="ECO:0007669"/>
    <property type="project" value="UniProtKB-SubCell"/>
</dbReference>
<protein>
    <recommendedName>
        <fullName evidence="8">ArnT-like N-terminal domain-containing protein</fullName>
    </recommendedName>
</protein>
<dbReference type="GO" id="GO:0006493">
    <property type="term" value="P:protein O-linked glycosylation"/>
    <property type="evidence" value="ECO:0007669"/>
    <property type="project" value="InterPro"/>
</dbReference>
<dbReference type="EMBL" id="CADCXN010000058">
    <property type="protein sequence ID" value="CAA9890802.1"/>
    <property type="molecule type" value="Genomic_DNA"/>
</dbReference>
<dbReference type="Pfam" id="PF02366">
    <property type="entry name" value="PMT"/>
    <property type="match status" value="1"/>
</dbReference>
<evidence type="ECO:0000256" key="7">
    <source>
        <dbReference type="SAM" id="Phobius"/>
    </source>
</evidence>
<keyword evidence="5 7" id="KW-1133">Transmembrane helix</keyword>
<comment type="caution">
    <text evidence="9">The sequence shown here is derived from an EMBL/GenBank/DDBJ whole genome shotgun (WGS) entry which is preliminary data.</text>
</comment>
<evidence type="ECO:0000256" key="5">
    <source>
        <dbReference type="ARBA" id="ARBA00022989"/>
    </source>
</evidence>
<evidence type="ECO:0000313" key="9">
    <source>
        <dbReference type="EMBL" id="CAA9890802.1"/>
    </source>
</evidence>
<keyword evidence="4 7" id="KW-0812">Transmembrane</keyword>
<keyword evidence="6 7" id="KW-0472">Membrane</keyword>
<feature type="transmembrane region" description="Helical" evidence="7">
    <location>
        <begin position="140"/>
        <end position="156"/>
    </location>
</feature>
<dbReference type="Proteomes" id="UP000494216">
    <property type="component" value="Unassembled WGS sequence"/>
</dbReference>
<organism evidence="9 10">
    <name type="scientific">Candidatus Methylobacter favarea</name>
    <dbReference type="NCBI Taxonomy" id="2707345"/>
    <lineage>
        <taxon>Bacteria</taxon>
        <taxon>Pseudomonadati</taxon>
        <taxon>Pseudomonadota</taxon>
        <taxon>Gammaproteobacteria</taxon>
        <taxon>Methylococcales</taxon>
        <taxon>Methylococcaceae</taxon>
        <taxon>Methylobacter</taxon>
    </lineage>
</organism>
<keyword evidence="10" id="KW-1185">Reference proteome</keyword>
<proteinExistence type="predicted"/>
<dbReference type="RefSeq" id="WP_174625717.1">
    <property type="nucleotide sequence ID" value="NZ_CADCXN010000058.1"/>
</dbReference>
<accession>A0A8S0XSJ0</accession>
<feature type="domain" description="ArnT-like N-terminal" evidence="8">
    <location>
        <begin position="92"/>
        <end position="264"/>
    </location>
</feature>
<evidence type="ECO:0000259" key="8">
    <source>
        <dbReference type="Pfam" id="PF02366"/>
    </source>
</evidence>
<keyword evidence="2" id="KW-0328">Glycosyltransferase</keyword>
<feature type="transmembrane region" description="Helical" evidence="7">
    <location>
        <begin position="364"/>
        <end position="381"/>
    </location>
</feature>
<keyword evidence="3" id="KW-0808">Transferase</keyword>
<feature type="transmembrane region" description="Helical" evidence="7">
    <location>
        <begin position="192"/>
        <end position="221"/>
    </location>
</feature>
<feature type="transmembrane region" description="Helical" evidence="7">
    <location>
        <begin position="387"/>
        <end position="404"/>
    </location>
</feature>
<feature type="transmembrane region" description="Helical" evidence="7">
    <location>
        <begin position="21"/>
        <end position="42"/>
    </location>
</feature>
<name>A0A8S0XSJ0_9GAMM</name>